<evidence type="ECO:0000313" key="4">
    <source>
        <dbReference type="Proteomes" id="UP000693970"/>
    </source>
</evidence>
<keyword evidence="1" id="KW-0175">Coiled coil</keyword>
<reference evidence="3" key="1">
    <citation type="journal article" date="2021" name="Sci. Rep.">
        <title>Diploid genomic architecture of Nitzschia inconspicua, an elite biomass production diatom.</title>
        <authorList>
            <person name="Oliver A."/>
            <person name="Podell S."/>
            <person name="Pinowska A."/>
            <person name="Traller J.C."/>
            <person name="Smith S.R."/>
            <person name="McClure R."/>
            <person name="Beliaev A."/>
            <person name="Bohutskyi P."/>
            <person name="Hill E.A."/>
            <person name="Rabines A."/>
            <person name="Zheng H."/>
            <person name="Allen L.Z."/>
            <person name="Kuo A."/>
            <person name="Grigoriev I.V."/>
            <person name="Allen A.E."/>
            <person name="Hazlebeck D."/>
            <person name="Allen E.E."/>
        </authorList>
    </citation>
    <scope>NUCLEOTIDE SEQUENCE</scope>
    <source>
        <strain evidence="3">Hildebrandi</strain>
    </source>
</reference>
<accession>A0A9K3L1P4</accession>
<sequence length="157" mass="18320">MPQPRASQMACSPQDIPLAQNPQSTRADLPPTPQSDYDRVGQLPPRPVVQTPEHLQLQYLKRNNIEVKNKNHDLSWSSNIIRLMWEHCYKEWDIRNKARHGKDDKDRAQRQLEKARRSIRDLYDLPSVPSNPSDIISNPLWRTHFAEILMHEALKTG</sequence>
<feature type="region of interest" description="Disordered" evidence="2">
    <location>
        <begin position="1"/>
        <end position="47"/>
    </location>
</feature>
<feature type="coiled-coil region" evidence="1">
    <location>
        <begin position="98"/>
        <end position="125"/>
    </location>
</feature>
<proteinExistence type="predicted"/>
<evidence type="ECO:0000256" key="2">
    <source>
        <dbReference type="SAM" id="MobiDB-lite"/>
    </source>
</evidence>
<keyword evidence="4" id="KW-1185">Reference proteome</keyword>
<organism evidence="3 4">
    <name type="scientific">Nitzschia inconspicua</name>
    <dbReference type="NCBI Taxonomy" id="303405"/>
    <lineage>
        <taxon>Eukaryota</taxon>
        <taxon>Sar</taxon>
        <taxon>Stramenopiles</taxon>
        <taxon>Ochrophyta</taxon>
        <taxon>Bacillariophyta</taxon>
        <taxon>Bacillariophyceae</taxon>
        <taxon>Bacillariophycidae</taxon>
        <taxon>Bacillariales</taxon>
        <taxon>Bacillariaceae</taxon>
        <taxon>Nitzschia</taxon>
    </lineage>
</organism>
<name>A0A9K3L1P4_9STRA</name>
<dbReference type="AlphaFoldDB" id="A0A9K3L1P4"/>
<gene>
    <name evidence="3" type="ORF">IV203_003315</name>
</gene>
<dbReference type="EMBL" id="JAGRRH010000016">
    <property type="protein sequence ID" value="KAG7353959.1"/>
    <property type="molecule type" value="Genomic_DNA"/>
</dbReference>
<evidence type="ECO:0000256" key="1">
    <source>
        <dbReference type="SAM" id="Coils"/>
    </source>
</evidence>
<dbReference type="Proteomes" id="UP000693970">
    <property type="component" value="Unassembled WGS sequence"/>
</dbReference>
<reference evidence="3" key="2">
    <citation type="submission" date="2021-04" db="EMBL/GenBank/DDBJ databases">
        <authorList>
            <person name="Podell S."/>
        </authorList>
    </citation>
    <scope>NUCLEOTIDE SEQUENCE</scope>
    <source>
        <strain evidence="3">Hildebrandi</strain>
    </source>
</reference>
<evidence type="ECO:0000313" key="3">
    <source>
        <dbReference type="EMBL" id="KAG7353959.1"/>
    </source>
</evidence>
<feature type="compositionally biased region" description="Polar residues" evidence="2">
    <location>
        <begin position="1"/>
        <end position="11"/>
    </location>
</feature>
<protein>
    <submittedName>
        <fullName evidence="3">Uncharacterized protein</fullName>
    </submittedName>
</protein>
<comment type="caution">
    <text evidence="3">The sequence shown here is derived from an EMBL/GenBank/DDBJ whole genome shotgun (WGS) entry which is preliminary data.</text>
</comment>